<feature type="domain" description="Metallo-beta-lactamase" evidence="6">
    <location>
        <begin position="50"/>
        <end position="252"/>
    </location>
</feature>
<proteinExistence type="inferred from homology"/>
<evidence type="ECO:0000256" key="3">
    <source>
        <dbReference type="ARBA" id="ARBA00022723"/>
    </source>
</evidence>
<evidence type="ECO:0000256" key="2">
    <source>
        <dbReference type="ARBA" id="ARBA00007749"/>
    </source>
</evidence>
<keyword evidence="5" id="KW-0862">Zinc</keyword>
<gene>
    <name evidence="7" type="ORF">EDD26_1155</name>
</gene>
<evidence type="ECO:0000256" key="5">
    <source>
        <dbReference type="ARBA" id="ARBA00022833"/>
    </source>
</evidence>
<evidence type="ECO:0000313" key="7">
    <source>
        <dbReference type="EMBL" id="ROR65785.1"/>
    </source>
</evidence>
<dbReference type="OrthoDB" id="3196337at2"/>
<dbReference type="Proteomes" id="UP000275456">
    <property type="component" value="Unassembled WGS sequence"/>
</dbReference>
<dbReference type="PANTHER" id="PTHR42978">
    <property type="entry name" value="QUORUM-QUENCHING LACTONASE YTNP-RELATED-RELATED"/>
    <property type="match status" value="1"/>
</dbReference>
<sequence length="276" mass="30050">MTNPVSDERSTAAATNRVTIVQYGTRQGHKSEVYLNWGIYGRPDEPIGMDYFFWLIESAAGTIVVDTGFSSEGGANRARTFLVHPTEALRALGVDPASAPEVLVTHAHYDHIGNLDAFPGARVTIAAAERDFWSSGMERRAQFHHSVEDAELEALRRIEAEGRLRTFDDELEIAPGVRMLRVGGHTPGQSIVLVDTADGTVALASDAIHYYEEHDDDVPFAYVADLPAMYAGFDLLHAMVADGRVQHLVSGHDPSTLDRFGRIADGPLPGLTARIG</sequence>
<dbReference type="Pfam" id="PF00753">
    <property type="entry name" value="Lactamase_B"/>
    <property type="match status" value="1"/>
</dbReference>
<dbReference type="InterPro" id="IPR001279">
    <property type="entry name" value="Metallo-B-lactamas"/>
</dbReference>
<dbReference type="EMBL" id="RKHJ01000001">
    <property type="protein sequence ID" value="ROR65785.1"/>
    <property type="molecule type" value="Genomic_DNA"/>
</dbReference>
<dbReference type="InterPro" id="IPR051013">
    <property type="entry name" value="MBL_superfamily_lactonases"/>
</dbReference>
<name>A0A3N2AS94_9MICO</name>
<dbReference type="GO" id="GO:0046872">
    <property type="term" value="F:metal ion binding"/>
    <property type="evidence" value="ECO:0007669"/>
    <property type="project" value="UniProtKB-KW"/>
</dbReference>
<dbReference type="PANTHER" id="PTHR42978:SF7">
    <property type="entry name" value="METALLO-HYDROLASE RV2300C-RELATED"/>
    <property type="match status" value="1"/>
</dbReference>
<dbReference type="CDD" id="cd07729">
    <property type="entry name" value="AHL_lactonase_MBL-fold"/>
    <property type="match status" value="1"/>
</dbReference>
<organism evidence="7 8">
    <name type="scientific">Agrococcus jenensis</name>
    <dbReference type="NCBI Taxonomy" id="46353"/>
    <lineage>
        <taxon>Bacteria</taxon>
        <taxon>Bacillati</taxon>
        <taxon>Actinomycetota</taxon>
        <taxon>Actinomycetes</taxon>
        <taxon>Micrococcales</taxon>
        <taxon>Microbacteriaceae</taxon>
        <taxon>Agrococcus</taxon>
    </lineage>
</organism>
<keyword evidence="3" id="KW-0479">Metal-binding</keyword>
<keyword evidence="8" id="KW-1185">Reference proteome</keyword>
<comment type="similarity">
    <text evidence="2">Belongs to the metallo-beta-lactamase superfamily.</text>
</comment>
<dbReference type="SMART" id="SM00849">
    <property type="entry name" value="Lactamase_B"/>
    <property type="match status" value="1"/>
</dbReference>
<evidence type="ECO:0000259" key="6">
    <source>
        <dbReference type="SMART" id="SM00849"/>
    </source>
</evidence>
<dbReference type="Gene3D" id="3.60.15.10">
    <property type="entry name" value="Ribonuclease Z/Hydroxyacylglutathione hydrolase-like"/>
    <property type="match status" value="1"/>
</dbReference>
<comment type="cofactor">
    <cofactor evidence="1">
        <name>Zn(2+)</name>
        <dbReference type="ChEBI" id="CHEBI:29105"/>
    </cofactor>
</comment>
<evidence type="ECO:0000256" key="1">
    <source>
        <dbReference type="ARBA" id="ARBA00001947"/>
    </source>
</evidence>
<dbReference type="SUPFAM" id="SSF56281">
    <property type="entry name" value="Metallo-hydrolase/oxidoreductase"/>
    <property type="match status" value="1"/>
</dbReference>
<dbReference type="InterPro" id="IPR036866">
    <property type="entry name" value="RibonucZ/Hydroxyglut_hydro"/>
</dbReference>
<dbReference type="RefSeq" id="WP_123696838.1">
    <property type="nucleotide sequence ID" value="NZ_RKHJ01000001.1"/>
</dbReference>
<dbReference type="AlphaFoldDB" id="A0A3N2AS94"/>
<protein>
    <submittedName>
        <fullName evidence="7">Glyoxylase-like metal-dependent hydrolase (Beta-lactamase superfamily II)</fullName>
    </submittedName>
</protein>
<accession>A0A3N2AS94</accession>
<evidence type="ECO:0000313" key="8">
    <source>
        <dbReference type="Proteomes" id="UP000275456"/>
    </source>
</evidence>
<dbReference type="GO" id="GO:0016787">
    <property type="term" value="F:hydrolase activity"/>
    <property type="evidence" value="ECO:0007669"/>
    <property type="project" value="UniProtKB-KW"/>
</dbReference>
<keyword evidence="4 7" id="KW-0378">Hydrolase</keyword>
<evidence type="ECO:0000256" key="4">
    <source>
        <dbReference type="ARBA" id="ARBA00022801"/>
    </source>
</evidence>
<comment type="caution">
    <text evidence="7">The sequence shown here is derived from an EMBL/GenBank/DDBJ whole genome shotgun (WGS) entry which is preliminary data.</text>
</comment>
<reference evidence="7 8" key="1">
    <citation type="submission" date="2018-11" db="EMBL/GenBank/DDBJ databases">
        <title>Sequencing the genomes of 1000 actinobacteria strains.</title>
        <authorList>
            <person name="Klenk H.-P."/>
        </authorList>
    </citation>
    <scope>NUCLEOTIDE SEQUENCE [LARGE SCALE GENOMIC DNA]</scope>
    <source>
        <strain evidence="7 8">DSM 9580</strain>
    </source>
</reference>